<dbReference type="CDD" id="cd19481">
    <property type="entry name" value="RecA-like_protease"/>
    <property type="match status" value="1"/>
</dbReference>
<evidence type="ECO:0000313" key="6">
    <source>
        <dbReference type="Proteomes" id="UP000001845"/>
    </source>
</evidence>
<dbReference type="SUPFAM" id="SSF52540">
    <property type="entry name" value="P-loop containing nucleoside triphosphate hydrolases"/>
    <property type="match status" value="1"/>
</dbReference>
<proteinExistence type="inferred from homology"/>
<keyword evidence="6" id="KW-1185">Reference proteome</keyword>
<evidence type="ECO:0000256" key="2">
    <source>
        <dbReference type="ARBA" id="ARBA00022741"/>
    </source>
</evidence>
<dbReference type="PANTHER" id="PTHR23073">
    <property type="entry name" value="26S PROTEASOME REGULATORY SUBUNIT"/>
    <property type="match status" value="1"/>
</dbReference>
<keyword evidence="2" id="KW-0547">Nucleotide-binding</keyword>
<keyword evidence="3" id="KW-0067">ATP-binding</keyword>
<evidence type="ECO:0000256" key="1">
    <source>
        <dbReference type="ARBA" id="ARBA00006914"/>
    </source>
</evidence>
<dbReference type="GO" id="GO:0005524">
    <property type="term" value="F:ATP binding"/>
    <property type="evidence" value="ECO:0007669"/>
    <property type="project" value="UniProtKB-KW"/>
</dbReference>
<dbReference type="InterPro" id="IPR003593">
    <property type="entry name" value="AAA+_ATPase"/>
</dbReference>
<gene>
    <name evidence="5" type="ordered locus">MCRO_0699</name>
</gene>
<dbReference type="Proteomes" id="UP000001845">
    <property type="component" value="Chromosome"/>
</dbReference>
<evidence type="ECO:0000313" key="5">
    <source>
        <dbReference type="EMBL" id="ADE19491.1"/>
    </source>
</evidence>
<name>D5E6A7_MYCCM</name>
<dbReference type="KEGG" id="mcd:MCRO_0699"/>
<dbReference type="eggNOG" id="COG0464">
    <property type="taxonomic scope" value="Bacteria"/>
</dbReference>
<dbReference type="InterPro" id="IPR003959">
    <property type="entry name" value="ATPase_AAA_core"/>
</dbReference>
<accession>D5E6A7</accession>
<dbReference type="EMBL" id="CP001991">
    <property type="protein sequence ID" value="ADE19491.1"/>
    <property type="molecule type" value="Genomic_DNA"/>
</dbReference>
<evidence type="ECO:0000256" key="3">
    <source>
        <dbReference type="ARBA" id="ARBA00022840"/>
    </source>
</evidence>
<protein>
    <submittedName>
        <fullName evidence="5">ATPase, AAA family</fullName>
    </submittedName>
</protein>
<dbReference type="SMART" id="SM00382">
    <property type="entry name" value="AAA"/>
    <property type="match status" value="1"/>
</dbReference>
<dbReference type="GO" id="GO:0016887">
    <property type="term" value="F:ATP hydrolysis activity"/>
    <property type="evidence" value="ECO:0007669"/>
    <property type="project" value="InterPro"/>
</dbReference>
<dbReference type="InterPro" id="IPR050221">
    <property type="entry name" value="26S_Proteasome_ATPase"/>
</dbReference>
<dbReference type="InterPro" id="IPR027417">
    <property type="entry name" value="P-loop_NTPase"/>
</dbReference>
<feature type="domain" description="AAA+ ATPase" evidence="4">
    <location>
        <begin position="98"/>
        <end position="234"/>
    </location>
</feature>
<dbReference type="Pfam" id="PF00004">
    <property type="entry name" value="AAA"/>
    <property type="match status" value="1"/>
</dbReference>
<sequence>MTIKNILNLIRYHQDKNDISFANEALEIARKFNQKGDRDIYEYIIFLLSNDEQFLPQIIEENFQFLYKDNKFKQSLSIPESIMEDVKGVLNAINQNVGINKFLFYGEPGTGKTETVRQIAKLLERSLYIVKTENLIDSKLGQTPKNIEILFNEINEIRYSKKAIILFDELDSLALDRINSNDIREMGRATSSFLKGLDNLNENIILFSTTNLYDKFDKALLRRFQAHINFNRYDREDLIQISEQILFNLLKTFKKSSPNIKMFRKIIQLFSTIPYPGELYNLISSSLAFSDPNKEYDYLRRLYLKVSNNNSNLQKMQEQDFSIREIEILTGVSKSSVARDLKEKSLINE</sequence>
<comment type="similarity">
    <text evidence="1">Belongs to the AAA ATPase family.</text>
</comment>
<reference evidence="6" key="1">
    <citation type="submission" date="2010-03" db="EMBL/GenBank/DDBJ databases">
        <title>The complete genome of Mycoplasma crocodyli MP145.</title>
        <authorList>
            <person name="Glass J.I."/>
            <person name="Durkin A.S."/>
            <person name="Hostetler J."/>
            <person name="Jackson J."/>
            <person name="Johnson J."/>
            <person name="May M.A."/>
            <person name="Paralanov V."/>
            <person name="Radune D."/>
            <person name="Szczypinski B."/>
            <person name="Brown D.R."/>
        </authorList>
    </citation>
    <scope>NUCLEOTIDE SEQUENCE [LARGE SCALE GENOMIC DNA]</scope>
    <source>
        <strain evidence="6">ATCC 51981 / MP145</strain>
    </source>
</reference>
<dbReference type="Gene3D" id="3.40.50.300">
    <property type="entry name" value="P-loop containing nucleotide triphosphate hydrolases"/>
    <property type="match status" value="1"/>
</dbReference>
<dbReference type="HOGENOM" id="CLU_785014_0_0_14"/>
<organism evidence="5 6">
    <name type="scientific">Mycoplasma crocodyli (strain ATCC 51981 / MP145)</name>
    <dbReference type="NCBI Taxonomy" id="512564"/>
    <lineage>
        <taxon>Bacteria</taxon>
        <taxon>Bacillati</taxon>
        <taxon>Mycoplasmatota</taxon>
        <taxon>Mollicutes</taxon>
        <taxon>Mycoplasmataceae</taxon>
        <taxon>Mycoplasma</taxon>
    </lineage>
</organism>
<dbReference type="RefSeq" id="WP_013054268.1">
    <property type="nucleotide sequence ID" value="NC_014014.1"/>
</dbReference>
<reference key="2">
    <citation type="submission" date="2010-03" db="EMBL/GenBank/DDBJ databases">
        <authorList>
            <person name="Ma Z."/>
            <person name="Wang X."/>
            <person name="Liu H."/>
        </authorList>
    </citation>
    <scope>NUCLEOTIDE SEQUENCE</scope>
    <source>
        <strain>MP145</strain>
    </source>
</reference>
<dbReference type="OrthoDB" id="9806903at2"/>
<dbReference type="AlphaFoldDB" id="D5E6A7"/>
<evidence type="ECO:0000259" key="4">
    <source>
        <dbReference type="SMART" id="SM00382"/>
    </source>
</evidence>
<reference evidence="5 6" key="3">
    <citation type="journal article" date="2011" name="J. Bacteriol.">
        <title>Genome sequences of Mycoplasma alligatoris A21JP2T and Mycoplasma crocodyli MP145T.</title>
        <authorList>
            <person name="Brown D.R."/>
            <person name="Farmerie W.G."/>
            <person name="May M."/>
            <person name="Benders G.A."/>
            <person name="Durkin A.S."/>
            <person name="Hlavinka K."/>
            <person name="Hostetler J."/>
            <person name="Jackson J."/>
            <person name="Johnson J."/>
            <person name="Miller R.H."/>
            <person name="Paralanov V."/>
            <person name="Radune D."/>
            <person name="Szczypinski B."/>
            <person name="Glass J.I."/>
        </authorList>
    </citation>
    <scope>NUCLEOTIDE SEQUENCE [LARGE SCALE GENOMIC DNA]</scope>
    <source>
        <strain evidence="6">ATCC 51981 / MP145</strain>
    </source>
</reference>
<dbReference type="STRING" id="512564.MCRO_0699"/>